<comment type="cofactor">
    <cofactor evidence="1">
        <name>pyridoxal 5'-phosphate</name>
        <dbReference type="ChEBI" id="CHEBI:597326"/>
    </cofactor>
</comment>
<dbReference type="RefSeq" id="WP_086785675.1">
    <property type="nucleotide sequence ID" value="NZ_JAGIOO010000001.1"/>
</dbReference>
<dbReference type="PANTHER" id="PTHR43552:SF2">
    <property type="entry name" value="DIAMINOBUTYRATE--2-OXOGLUTARATE TRANSAMINASE"/>
    <property type="match status" value="1"/>
</dbReference>
<dbReference type="EC" id="2.6.1.76" evidence="5"/>
<reference evidence="15 16" key="1">
    <citation type="submission" date="2021-03" db="EMBL/GenBank/DDBJ databases">
        <title>Sequencing the genomes of 1000 actinobacteria strains.</title>
        <authorList>
            <person name="Klenk H.-P."/>
        </authorList>
    </citation>
    <scope>NUCLEOTIDE SEQUENCE [LARGE SCALE GENOMIC DNA]</scope>
    <source>
        <strain evidence="15 16">DSM 44580</strain>
    </source>
</reference>
<keyword evidence="9 14" id="KW-0663">Pyridoxal phosphate</keyword>
<keyword evidence="16" id="KW-1185">Reference proteome</keyword>
<evidence type="ECO:0000256" key="10">
    <source>
        <dbReference type="ARBA" id="ARBA00029744"/>
    </source>
</evidence>
<dbReference type="SUPFAM" id="SSF53383">
    <property type="entry name" value="PLP-dependent transferases"/>
    <property type="match status" value="1"/>
</dbReference>
<dbReference type="InterPro" id="IPR005814">
    <property type="entry name" value="Aminotrans_3"/>
</dbReference>
<dbReference type="InterPro" id="IPR049704">
    <property type="entry name" value="Aminotrans_3_PPA_site"/>
</dbReference>
<evidence type="ECO:0000313" key="15">
    <source>
        <dbReference type="EMBL" id="MBP2478947.1"/>
    </source>
</evidence>
<proteinExistence type="inferred from homology"/>
<evidence type="ECO:0000256" key="11">
    <source>
        <dbReference type="ARBA" id="ARBA00030665"/>
    </source>
</evidence>
<dbReference type="InterPro" id="IPR004637">
    <property type="entry name" value="Dat"/>
</dbReference>
<dbReference type="InterPro" id="IPR015421">
    <property type="entry name" value="PyrdxlP-dep_Trfase_major"/>
</dbReference>
<keyword evidence="8 15" id="KW-0808">Transferase</keyword>
<dbReference type="PROSITE" id="PS00600">
    <property type="entry name" value="AA_TRANSFER_CLASS_3"/>
    <property type="match status" value="1"/>
</dbReference>
<dbReference type="CDD" id="cd00610">
    <property type="entry name" value="OAT_like"/>
    <property type="match status" value="1"/>
</dbReference>
<dbReference type="InterPro" id="IPR015424">
    <property type="entry name" value="PyrdxlP-dep_Trfase"/>
</dbReference>
<protein>
    <recommendedName>
        <fullName evidence="6">Diaminobutyrate--2-oxoglutarate transaminase</fullName>
        <ecNumber evidence="5">2.6.1.76</ecNumber>
    </recommendedName>
    <alternativeName>
        <fullName evidence="11">DABA aminotransferase</fullName>
    </alternativeName>
    <alternativeName>
        <fullName evidence="12">Diaminobutyrate--2-oxoglutarate aminotransferase</fullName>
    </alternativeName>
    <alternativeName>
        <fullName evidence="10">L-2,4-diaminobutyric acid transaminase</fullName>
    </alternativeName>
</protein>
<dbReference type="GO" id="GO:0045303">
    <property type="term" value="F:diaminobutyrate-2-oxoglutarate transaminase activity"/>
    <property type="evidence" value="ECO:0007669"/>
    <property type="project" value="UniProtKB-EC"/>
</dbReference>
<dbReference type="Gene3D" id="3.40.640.10">
    <property type="entry name" value="Type I PLP-dependent aspartate aminotransferase-like (Major domain)"/>
    <property type="match status" value="1"/>
</dbReference>
<evidence type="ECO:0000256" key="1">
    <source>
        <dbReference type="ARBA" id="ARBA00001933"/>
    </source>
</evidence>
<evidence type="ECO:0000256" key="14">
    <source>
        <dbReference type="RuleBase" id="RU003560"/>
    </source>
</evidence>
<evidence type="ECO:0000256" key="2">
    <source>
        <dbReference type="ARBA" id="ARBA00002189"/>
    </source>
</evidence>
<dbReference type="NCBIfam" id="NF006733">
    <property type="entry name" value="PRK09264.1"/>
    <property type="match status" value="1"/>
</dbReference>
<comment type="pathway">
    <text evidence="3">Amine and polyamine biosynthesis; ectoine biosynthesis; L-ectoine from L-aspartate 4-semialdehyde: step 1/3.</text>
</comment>
<comment type="caution">
    <text evidence="15">The sequence shown here is derived from an EMBL/GenBank/DDBJ whole genome shotgun (WGS) entry which is preliminary data.</text>
</comment>
<dbReference type="PANTHER" id="PTHR43552">
    <property type="entry name" value="DIAMINOBUTYRATE--2-OXOGLUTARATE AMINOTRANSFERASE"/>
    <property type="match status" value="1"/>
</dbReference>
<keyword evidence="7 15" id="KW-0032">Aminotransferase</keyword>
<dbReference type="Pfam" id="PF00202">
    <property type="entry name" value="Aminotran_3"/>
    <property type="match status" value="1"/>
</dbReference>
<organism evidence="15 16">
    <name type="scientific">Crossiella equi</name>
    <dbReference type="NCBI Taxonomy" id="130796"/>
    <lineage>
        <taxon>Bacteria</taxon>
        <taxon>Bacillati</taxon>
        <taxon>Actinomycetota</taxon>
        <taxon>Actinomycetes</taxon>
        <taxon>Pseudonocardiales</taxon>
        <taxon>Pseudonocardiaceae</taxon>
        <taxon>Crossiella</taxon>
    </lineage>
</organism>
<dbReference type="Proteomes" id="UP001519363">
    <property type="component" value="Unassembled WGS sequence"/>
</dbReference>
<dbReference type="InterPro" id="IPR015422">
    <property type="entry name" value="PyrdxlP-dep_Trfase_small"/>
</dbReference>
<evidence type="ECO:0000256" key="7">
    <source>
        <dbReference type="ARBA" id="ARBA00022576"/>
    </source>
</evidence>
<evidence type="ECO:0000256" key="3">
    <source>
        <dbReference type="ARBA" id="ARBA00004946"/>
    </source>
</evidence>
<evidence type="ECO:0000256" key="6">
    <source>
        <dbReference type="ARBA" id="ARBA00014798"/>
    </source>
</evidence>
<dbReference type="PIRSF" id="PIRSF000521">
    <property type="entry name" value="Transaminase_4ab_Lys_Orn"/>
    <property type="match status" value="1"/>
</dbReference>
<evidence type="ECO:0000256" key="5">
    <source>
        <dbReference type="ARBA" id="ARBA00013155"/>
    </source>
</evidence>
<comment type="similarity">
    <text evidence="4 14">Belongs to the class-III pyridoxal-phosphate-dependent aminotransferase family.</text>
</comment>
<evidence type="ECO:0000256" key="13">
    <source>
        <dbReference type="ARBA" id="ARBA00049111"/>
    </source>
</evidence>
<dbReference type="EMBL" id="JAGIOO010000001">
    <property type="protein sequence ID" value="MBP2478947.1"/>
    <property type="molecule type" value="Genomic_DNA"/>
</dbReference>
<evidence type="ECO:0000256" key="12">
    <source>
        <dbReference type="ARBA" id="ARBA00031476"/>
    </source>
</evidence>
<gene>
    <name evidence="15" type="ORF">JOF53_007819</name>
</gene>
<name>A0ABS5ARB1_9PSEU</name>
<evidence type="ECO:0000256" key="4">
    <source>
        <dbReference type="ARBA" id="ARBA00008954"/>
    </source>
</evidence>
<comment type="catalytic activity">
    <reaction evidence="13">
        <text>L-2,4-diaminobutanoate + 2-oxoglutarate = L-aspartate 4-semialdehyde + L-glutamate</text>
        <dbReference type="Rhea" id="RHEA:11160"/>
        <dbReference type="ChEBI" id="CHEBI:16810"/>
        <dbReference type="ChEBI" id="CHEBI:29985"/>
        <dbReference type="ChEBI" id="CHEBI:58761"/>
        <dbReference type="ChEBI" id="CHEBI:537519"/>
        <dbReference type="EC" id="2.6.1.76"/>
    </reaction>
</comment>
<evidence type="ECO:0000256" key="9">
    <source>
        <dbReference type="ARBA" id="ARBA00022898"/>
    </source>
</evidence>
<comment type="function">
    <text evidence="2">Catalyzes reversively the conversion of L-aspartate beta-semialdehyde (ASA) to L-2,4-diaminobutyrate (DABA) by transamination with L-glutamate.</text>
</comment>
<evidence type="ECO:0000256" key="8">
    <source>
        <dbReference type="ARBA" id="ARBA00022679"/>
    </source>
</evidence>
<sequence length="426" mass="44830">MAEHTTTEHTTTEHTTTGTAAVFERHESNVRSYCRSFPAVFERARGQYLWDEHGTRYTDLLCGAGALNYGHNPPDMVAAVVAYLTGGGPVQSLDLHTRAKAEFLARFNEVVLAPRGLDDHVLQFPGPAGTLAVEAALKLARKVTGRSNVIAFRHGFHGVSLGSLATTSNLLLRGAAGVPLRDVTVLPYDTAGLAQAVTAAPPAAFILETVQGEGGLHVASREFLAKLRRVADSLGALVIVDDIQAGCGRTGTFFSFDGHPELRPDLVCLSKSLSGMGLPMAALLIRREYDRWAPGEHNGTFRGHNLAFVAGTAALARWADPAFAAHALALAAAIRSSLASIVAALPSGTAEIAGRGAMSGLRFGSAELVDRIRANLFRANVIAETSGDGRVLKLMPPLTMSLPDWTAVAETLGTVVTDAAALGLAV</sequence>
<accession>A0ABS5ARB1</accession>
<dbReference type="Gene3D" id="3.90.1150.10">
    <property type="entry name" value="Aspartate Aminotransferase, domain 1"/>
    <property type="match status" value="1"/>
</dbReference>
<evidence type="ECO:0000313" key="16">
    <source>
        <dbReference type="Proteomes" id="UP001519363"/>
    </source>
</evidence>